<dbReference type="Proteomes" id="UP000317171">
    <property type="component" value="Chromosome"/>
</dbReference>
<evidence type="ECO:0008006" key="4">
    <source>
        <dbReference type="Google" id="ProtNLM"/>
    </source>
</evidence>
<evidence type="ECO:0000313" key="2">
    <source>
        <dbReference type="EMBL" id="QDT43048.1"/>
    </source>
</evidence>
<feature type="transmembrane region" description="Helical" evidence="1">
    <location>
        <begin position="212"/>
        <end position="230"/>
    </location>
</feature>
<dbReference type="InterPro" id="IPR025686">
    <property type="entry name" value="Glucos_trans_II"/>
</dbReference>
<feature type="transmembrane region" description="Helical" evidence="1">
    <location>
        <begin position="342"/>
        <end position="358"/>
    </location>
</feature>
<feature type="transmembrane region" description="Helical" evidence="1">
    <location>
        <begin position="25"/>
        <end position="42"/>
    </location>
</feature>
<evidence type="ECO:0000313" key="3">
    <source>
        <dbReference type="Proteomes" id="UP000317171"/>
    </source>
</evidence>
<name>A0A517RGP5_9PLAN</name>
<keyword evidence="3" id="KW-1185">Reference proteome</keyword>
<reference evidence="2 3" key="1">
    <citation type="submission" date="2019-02" db="EMBL/GenBank/DDBJ databases">
        <title>Deep-cultivation of Planctomycetes and their phenomic and genomic characterization uncovers novel biology.</title>
        <authorList>
            <person name="Wiegand S."/>
            <person name="Jogler M."/>
            <person name="Boedeker C."/>
            <person name="Pinto D."/>
            <person name="Vollmers J."/>
            <person name="Rivas-Marin E."/>
            <person name="Kohn T."/>
            <person name="Peeters S.H."/>
            <person name="Heuer A."/>
            <person name="Rast P."/>
            <person name="Oberbeckmann S."/>
            <person name="Bunk B."/>
            <person name="Jeske O."/>
            <person name="Meyerdierks A."/>
            <person name="Storesund J.E."/>
            <person name="Kallscheuer N."/>
            <person name="Luecker S."/>
            <person name="Lage O.M."/>
            <person name="Pohl T."/>
            <person name="Merkel B.J."/>
            <person name="Hornburger P."/>
            <person name="Mueller R.-W."/>
            <person name="Bruemmer F."/>
            <person name="Labrenz M."/>
            <person name="Spormann A.M."/>
            <person name="Op den Camp H."/>
            <person name="Overmann J."/>
            <person name="Amann R."/>
            <person name="Jetten M.S.M."/>
            <person name="Mascher T."/>
            <person name="Medema M.H."/>
            <person name="Devos D.P."/>
            <person name="Kaster A.-K."/>
            <person name="Ovreas L."/>
            <person name="Rohde M."/>
            <person name="Galperin M.Y."/>
            <person name="Jogler C."/>
        </authorList>
    </citation>
    <scope>NUCLEOTIDE SEQUENCE [LARGE SCALE GENOMIC DNA]</scope>
    <source>
        <strain evidence="2 3">Pan241w</strain>
    </source>
</reference>
<dbReference type="OrthoDB" id="2058228at2"/>
<protein>
    <recommendedName>
        <fullName evidence="4">Glucosyl transferase GtrII</fullName>
    </recommendedName>
</protein>
<dbReference type="AlphaFoldDB" id="A0A517RGP5"/>
<proteinExistence type="predicted"/>
<keyword evidence="1" id="KW-0812">Transmembrane</keyword>
<feature type="transmembrane region" description="Helical" evidence="1">
    <location>
        <begin position="170"/>
        <end position="200"/>
    </location>
</feature>
<feature type="transmembrane region" description="Helical" evidence="1">
    <location>
        <begin position="118"/>
        <end position="134"/>
    </location>
</feature>
<feature type="transmembrane region" description="Helical" evidence="1">
    <location>
        <begin position="140"/>
        <end position="158"/>
    </location>
</feature>
<dbReference type="KEGG" id="gaz:Pan241w_31450"/>
<feature type="transmembrane region" description="Helical" evidence="1">
    <location>
        <begin position="285"/>
        <end position="304"/>
    </location>
</feature>
<feature type="transmembrane region" description="Helical" evidence="1">
    <location>
        <begin position="85"/>
        <end position="106"/>
    </location>
</feature>
<keyword evidence="1" id="KW-1133">Transmembrane helix</keyword>
<feature type="transmembrane region" description="Helical" evidence="1">
    <location>
        <begin position="310"/>
        <end position="330"/>
    </location>
</feature>
<gene>
    <name evidence="2" type="ORF">Pan241w_31450</name>
</gene>
<evidence type="ECO:0000256" key="1">
    <source>
        <dbReference type="SAM" id="Phobius"/>
    </source>
</evidence>
<dbReference type="Pfam" id="PF14264">
    <property type="entry name" value="Glucos_trans_II"/>
    <property type="match status" value="1"/>
</dbReference>
<dbReference type="RefSeq" id="WP_145217277.1">
    <property type="nucleotide sequence ID" value="NZ_CP036269.1"/>
</dbReference>
<sequence>MDKLNSHLSHIQIEITTWIKKEHHWLSYLLVLCFASFAYELFNFTLSVDEEFYAERSSPLLSDEWVRQGRWSMYLLSHLYPVNPIVPFAPLFFTLVCSALAFSLVVRLFSSNRTINDFWAAPLFIACPTLYYVYSFNTLNFGIGIGFLASALAIYLFTHRQGISGWLIPALLIAFSIGIYQAFLPWIFVLFCFSTLRLIFESKVTLKEILKAFVSFTALLVSGLVFYYLISKGFRVALKLNSQDYIDGFVKYELSLNYLLQTFKQTIYSMKNHYLGKNDIYDQNVSSLFLLFFITLFSLIFQVLKTKQPLSTKISGLLIVIFILAAPFSLNLISGGVMPTRALLAVPLVLSGFVFLSLSAPSIILRLVIILLVCATTFQFITINNRFAFADYISWQADRTLSIRILNRLDELDYGQEEKSTSKRVYALVGNISRPKYPLIVERQTIGASFYNWDQGNVHRVLSLMRSMGIDEYEPATLEQQRSIMKFADTMPIWPQAGSVALKNGVSIVKLGNYTNSQLVPLCADAPPCALCRIIYNPGKGGIKILDQNSGIDIDQKQPVFRLNDHLNKTQFLNATYKTEAEEIVLDSPTAPAQIILPKIDQLSMDWVLMHIVLEAPQDTTMFLFYRYPGDTDYSGPNQIQVKLDKGINDLLFSVPVPLLEESLRIDPGSVPGIFQIKILEMYKPNENSL</sequence>
<organism evidence="2 3">
    <name type="scientific">Gimesia alba</name>
    <dbReference type="NCBI Taxonomy" id="2527973"/>
    <lineage>
        <taxon>Bacteria</taxon>
        <taxon>Pseudomonadati</taxon>
        <taxon>Planctomycetota</taxon>
        <taxon>Planctomycetia</taxon>
        <taxon>Planctomycetales</taxon>
        <taxon>Planctomycetaceae</taxon>
        <taxon>Gimesia</taxon>
    </lineage>
</organism>
<dbReference type="EMBL" id="CP036269">
    <property type="protein sequence ID" value="QDT43048.1"/>
    <property type="molecule type" value="Genomic_DNA"/>
</dbReference>
<accession>A0A517RGP5</accession>
<keyword evidence="1" id="KW-0472">Membrane</keyword>